<dbReference type="Gene3D" id="3.40.50.300">
    <property type="entry name" value="P-loop containing nucleotide triphosphate hydrolases"/>
    <property type="match status" value="1"/>
</dbReference>
<dbReference type="InterPro" id="IPR050625">
    <property type="entry name" value="ParA/MinD_ATPase"/>
</dbReference>
<dbReference type="InterPro" id="IPR033756">
    <property type="entry name" value="YlxH/NBP35"/>
</dbReference>
<evidence type="ECO:0000313" key="3">
    <source>
        <dbReference type="EMBL" id="MCP9291876.1"/>
    </source>
</evidence>
<organism evidence="3 4">
    <name type="scientific">Gracilimonas sediminicola</name>
    <dbReference type="NCBI Taxonomy" id="2952158"/>
    <lineage>
        <taxon>Bacteria</taxon>
        <taxon>Pseudomonadati</taxon>
        <taxon>Balneolota</taxon>
        <taxon>Balneolia</taxon>
        <taxon>Balneolales</taxon>
        <taxon>Balneolaceae</taxon>
        <taxon>Gracilimonas</taxon>
    </lineage>
</organism>
<dbReference type="AlphaFoldDB" id="A0A9X2L3U5"/>
<dbReference type="RefSeq" id="WP_255134750.1">
    <property type="nucleotide sequence ID" value="NZ_JANDBC010000002.1"/>
</dbReference>
<dbReference type="SUPFAM" id="SSF52540">
    <property type="entry name" value="P-loop containing nucleoside triphosphate hydrolases"/>
    <property type="match status" value="1"/>
</dbReference>
<dbReference type="GO" id="GO:0005524">
    <property type="term" value="F:ATP binding"/>
    <property type="evidence" value="ECO:0007669"/>
    <property type="project" value="UniProtKB-KW"/>
</dbReference>
<evidence type="ECO:0000313" key="4">
    <source>
        <dbReference type="Proteomes" id="UP001139125"/>
    </source>
</evidence>
<dbReference type="GO" id="GO:0009898">
    <property type="term" value="C:cytoplasmic side of plasma membrane"/>
    <property type="evidence" value="ECO:0007669"/>
    <property type="project" value="TreeGrafter"/>
</dbReference>
<dbReference type="InterPro" id="IPR027417">
    <property type="entry name" value="P-loop_NTPase"/>
</dbReference>
<dbReference type="PANTHER" id="PTHR43384:SF4">
    <property type="entry name" value="CELLULOSE BIOSYNTHESIS PROTEIN BCSQ-RELATED"/>
    <property type="match status" value="1"/>
</dbReference>
<comment type="caution">
    <text evidence="3">The sequence shown here is derived from an EMBL/GenBank/DDBJ whole genome shotgun (WGS) entry which is preliminary data.</text>
</comment>
<keyword evidence="1" id="KW-0547">Nucleotide-binding</keyword>
<dbReference type="EMBL" id="JANDBC010000002">
    <property type="protein sequence ID" value="MCP9291876.1"/>
    <property type="molecule type" value="Genomic_DNA"/>
</dbReference>
<dbReference type="Proteomes" id="UP001139125">
    <property type="component" value="Unassembled WGS sequence"/>
</dbReference>
<keyword evidence="2" id="KW-0067">ATP-binding</keyword>
<proteinExistence type="predicted"/>
<evidence type="ECO:0000256" key="1">
    <source>
        <dbReference type="ARBA" id="ARBA00022741"/>
    </source>
</evidence>
<reference evidence="3" key="1">
    <citation type="submission" date="2022-06" db="EMBL/GenBank/DDBJ databases">
        <title>Gracilimonas sp. CAU 1638 isolated from sea sediment.</title>
        <authorList>
            <person name="Kim W."/>
        </authorList>
    </citation>
    <scope>NUCLEOTIDE SEQUENCE</scope>
    <source>
        <strain evidence="3">CAU 1638</strain>
    </source>
</reference>
<keyword evidence="4" id="KW-1185">Reference proteome</keyword>
<accession>A0A9X2L3U5</accession>
<dbReference type="Pfam" id="PF10609">
    <property type="entry name" value="ParA"/>
    <property type="match status" value="1"/>
</dbReference>
<dbReference type="GO" id="GO:0016887">
    <property type="term" value="F:ATP hydrolysis activity"/>
    <property type="evidence" value="ECO:0007669"/>
    <property type="project" value="TreeGrafter"/>
</dbReference>
<dbReference type="GO" id="GO:0051782">
    <property type="term" value="P:negative regulation of cell division"/>
    <property type="evidence" value="ECO:0007669"/>
    <property type="project" value="TreeGrafter"/>
</dbReference>
<dbReference type="GO" id="GO:0005829">
    <property type="term" value="C:cytosol"/>
    <property type="evidence" value="ECO:0007669"/>
    <property type="project" value="TreeGrafter"/>
</dbReference>
<protein>
    <submittedName>
        <fullName evidence="3">P-loop NTPase</fullName>
    </submittedName>
</protein>
<sequence length="265" mass="29290">MKKPIELEQPFVFTVISGKGGVGKSMTSVNTATMLSKLGYKVALLDADLGLANCATLLNEPVSATVSSWMEGKCGIEDLPYYTSGITLVTGANDPGENKFKPDLFMDALDQVTAFLKQSHDFIIIDTPAGAGEMSLWALDISQVGVLVLVDEPTAISDVYRLCKYVFNIDPGYKFASIVNYAESEDTAQSTYQRFNTILNYFLNKQTQYFGFIPASKQIRESVQKQEPLLNMDAGTDILREFEFIAENVLAYAKNEEKTLLKTVH</sequence>
<evidence type="ECO:0000256" key="2">
    <source>
        <dbReference type="ARBA" id="ARBA00022840"/>
    </source>
</evidence>
<name>A0A9X2L3U5_9BACT</name>
<gene>
    <name evidence="3" type="ORF">NM125_09850</name>
</gene>
<dbReference type="PANTHER" id="PTHR43384">
    <property type="entry name" value="SEPTUM SITE-DETERMINING PROTEIN MIND HOMOLOG, CHLOROPLASTIC-RELATED"/>
    <property type="match status" value="1"/>
</dbReference>